<dbReference type="SMART" id="SM00434">
    <property type="entry name" value="TOP4c"/>
    <property type="match status" value="1"/>
</dbReference>
<evidence type="ECO:0000256" key="7">
    <source>
        <dbReference type="SAM" id="MobiDB-lite"/>
    </source>
</evidence>
<dbReference type="EMBL" id="CAFBNE010000002">
    <property type="protein sequence ID" value="CAB4928215.1"/>
    <property type="molecule type" value="Genomic_DNA"/>
</dbReference>
<dbReference type="EC" id="5.6.2.2" evidence="3"/>
<dbReference type="Pfam" id="PF00521">
    <property type="entry name" value="DNA_topoisoIV"/>
    <property type="match status" value="1"/>
</dbReference>
<proteinExistence type="inferred from homology"/>
<dbReference type="GO" id="GO:0003918">
    <property type="term" value="F:DNA topoisomerase type II (double strand cut, ATP-hydrolyzing) activity"/>
    <property type="evidence" value="ECO:0007669"/>
    <property type="project" value="UniProtKB-EC"/>
</dbReference>
<dbReference type="InterPro" id="IPR035516">
    <property type="entry name" value="Gyrase/topoIV_suA_C"/>
</dbReference>
<dbReference type="Pfam" id="PF03989">
    <property type="entry name" value="DNA_gyraseA_C"/>
    <property type="match status" value="4"/>
</dbReference>
<evidence type="ECO:0000256" key="3">
    <source>
        <dbReference type="ARBA" id="ARBA00012895"/>
    </source>
</evidence>
<keyword evidence="4" id="KW-0799">Topoisomerase</keyword>
<evidence type="ECO:0000256" key="1">
    <source>
        <dbReference type="ARBA" id="ARBA00000185"/>
    </source>
</evidence>
<accession>A0A6J7IBB7</accession>
<dbReference type="GO" id="GO:0003677">
    <property type="term" value="F:DNA binding"/>
    <property type="evidence" value="ECO:0007669"/>
    <property type="project" value="UniProtKB-KW"/>
</dbReference>
<dbReference type="GO" id="GO:0009330">
    <property type="term" value="C:DNA topoisomerase type II (double strand cut, ATP-hydrolyzing) complex"/>
    <property type="evidence" value="ECO:0007669"/>
    <property type="project" value="TreeGrafter"/>
</dbReference>
<dbReference type="InterPro" id="IPR013758">
    <property type="entry name" value="Topo_IIA_A/C_ab"/>
</dbReference>
<dbReference type="InterPro" id="IPR013757">
    <property type="entry name" value="Topo_IIA_A_a_sf"/>
</dbReference>
<keyword evidence="5" id="KW-0238">DNA-binding</keyword>
<evidence type="ECO:0000256" key="5">
    <source>
        <dbReference type="ARBA" id="ARBA00023125"/>
    </source>
</evidence>
<reference evidence="9" key="1">
    <citation type="submission" date="2020-05" db="EMBL/GenBank/DDBJ databases">
        <authorList>
            <person name="Chiriac C."/>
            <person name="Salcher M."/>
            <person name="Ghai R."/>
            <person name="Kavagutti S V."/>
        </authorList>
    </citation>
    <scope>NUCLEOTIDE SEQUENCE</scope>
</reference>
<evidence type="ECO:0000256" key="4">
    <source>
        <dbReference type="ARBA" id="ARBA00023029"/>
    </source>
</evidence>
<dbReference type="NCBIfam" id="NF004044">
    <property type="entry name" value="PRK05561.1"/>
    <property type="match status" value="1"/>
</dbReference>
<dbReference type="Gene3D" id="3.30.1360.40">
    <property type="match status" value="1"/>
</dbReference>
<dbReference type="Gene3D" id="1.10.268.10">
    <property type="entry name" value="Topoisomerase, domain 3"/>
    <property type="match status" value="1"/>
</dbReference>
<dbReference type="SUPFAM" id="SSF101904">
    <property type="entry name" value="GyrA/ParC C-terminal domain-like"/>
    <property type="match status" value="1"/>
</dbReference>
<evidence type="ECO:0000256" key="6">
    <source>
        <dbReference type="ARBA" id="ARBA00023235"/>
    </source>
</evidence>
<feature type="domain" description="Topo IIA-type catalytic" evidence="8">
    <location>
        <begin position="44"/>
        <end position="515"/>
    </location>
</feature>
<dbReference type="Gene3D" id="3.90.199.10">
    <property type="entry name" value="Topoisomerase II, domain 5"/>
    <property type="match status" value="1"/>
</dbReference>
<dbReference type="FunFam" id="1.10.268.10:FF:000001">
    <property type="entry name" value="DNA gyrase subunit A"/>
    <property type="match status" value="1"/>
</dbReference>
<dbReference type="InterPro" id="IPR050220">
    <property type="entry name" value="Type_II_DNA_Topoisomerases"/>
</dbReference>
<keyword evidence="6" id="KW-0413">Isomerase</keyword>
<dbReference type="CDD" id="cd00187">
    <property type="entry name" value="TOP4c"/>
    <property type="match status" value="1"/>
</dbReference>
<comment type="similarity">
    <text evidence="2">Belongs to the type II topoisomerase GyrA/ParC subunit family.</text>
</comment>
<gene>
    <name evidence="9" type="ORF">UFOPK3772_00085</name>
</gene>
<dbReference type="AlphaFoldDB" id="A0A6J7IBB7"/>
<evidence type="ECO:0000313" key="9">
    <source>
        <dbReference type="EMBL" id="CAB4928215.1"/>
    </source>
</evidence>
<sequence>MARRSSRTASASPGDGRIVDIDVSDEMRSSFLEYAYSVIYARALPDARDGLKPVQRRILFQMAQMGLRPDRGHVKSARVVGEVMGRLHPHGDTAIYDALVRMAQSFSLRLPMVDGHGNFGSPDDGPAAMRYTEARLAAAALSMTASLDEDVVDFNPNYDGRETEPAVLPAAIPNLLVNGAAGIAVGMATNLVPHNLGEVIGAARHLVRHPDASLADVMRFIPGPDLPGGGVIIGLDGVRDAYETGRGTFKVRARTRVEQVSPRRRGIVVTELPMSVGPEKVTERIKDLVLSKKLQGIADVIDLTDGDSGLNLVIEVKNGFHPEAVLESLFKLTPLEDQVNINAVALVDGQPQTLGILQMLHVFLGHRFDVVRRRSTFRRQKAMDRLHLVEGLLIAILDIDEVIQVIRESDDAPAAKDRLMTIFDLSDAQANYILDMPLRRLTKFSRLELEKESDVLKREIEELTAILDDDGILRNVVSDELAAVAQQHATPRRTLLLEGNAAPVSAAVPLEVHDEPCVVLMSSTGLLARCSDSAFDPLAEVARAAHDVIVSSAPATTRGEIGLVTTAGRVLRLSVLDLPSMPSVMGIPALSAGAPIGAFLDLPGDEQVLCLTTLDETGGIALATAGGTVKRVVADSLGNKDSWEIVRLDEGDRVVGAARLDDIAAKSAELILVTSDAQLLRFPAASVRPQGRAAQGMAGIKLNPGARVVFFGAFTPSADAIVLTLSGSSSTLPGIDGGSVKITPLAEYPAKGRATGGVRCHRFRSGEDLITLAWVGNGPIRAASTSGVPADLPSEPGKRDAAGIPLTSPVSSVGGRL</sequence>
<dbReference type="PANTHER" id="PTHR43493">
    <property type="entry name" value="DNA GYRASE/TOPOISOMERASE SUBUNIT A"/>
    <property type="match status" value="1"/>
</dbReference>
<organism evidence="9">
    <name type="scientific">freshwater metagenome</name>
    <dbReference type="NCBI Taxonomy" id="449393"/>
    <lineage>
        <taxon>unclassified sequences</taxon>
        <taxon>metagenomes</taxon>
        <taxon>ecological metagenomes</taxon>
    </lineage>
</organism>
<evidence type="ECO:0000256" key="2">
    <source>
        <dbReference type="ARBA" id="ARBA00008263"/>
    </source>
</evidence>
<feature type="region of interest" description="Disordered" evidence="7">
    <location>
        <begin position="784"/>
        <end position="817"/>
    </location>
</feature>
<evidence type="ECO:0000259" key="8">
    <source>
        <dbReference type="PROSITE" id="PS52040"/>
    </source>
</evidence>
<protein>
    <recommendedName>
        <fullName evidence="3">DNA topoisomerase (ATP-hydrolyzing)</fullName>
        <ecNumber evidence="3">5.6.2.2</ecNumber>
    </recommendedName>
</protein>
<dbReference type="SUPFAM" id="SSF56719">
    <property type="entry name" value="Type II DNA topoisomerase"/>
    <property type="match status" value="1"/>
</dbReference>
<dbReference type="GO" id="GO:0005524">
    <property type="term" value="F:ATP binding"/>
    <property type="evidence" value="ECO:0007669"/>
    <property type="project" value="InterPro"/>
</dbReference>
<dbReference type="GO" id="GO:0005737">
    <property type="term" value="C:cytoplasm"/>
    <property type="evidence" value="ECO:0007669"/>
    <property type="project" value="TreeGrafter"/>
</dbReference>
<dbReference type="Gene3D" id="2.120.10.90">
    <property type="entry name" value="DNA gyrase/topoisomerase IV, subunit A, C-terminal"/>
    <property type="match status" value="1"/>
</dbReference>
<dbReference type="PANTHER" id="PTHR43493:SF5">
    <property type="entry name" value="DNA GYRASE SUBUNIT A, CHLOROPLASTIC_MITOCHONDRIAL"/>
    <property type="match status" value="1"/>
</dbReference>
<dbReference type="GO" id="GO:0006265">
    <property type="term" value="P:DNA topological change"/>
    <property type="evidence" value="ECO:0007669"/>
    <property type="project" value="InterPro"/>
</dbReference>
<comment type="catalytic activity">
    <reaction evidence="1">
        <text>ATP-dependent breakage, passage and rejoining of double-stranded DNA.</text>
        <dbReference type="EC" id="5.6.2.2"/>
    </reaction>
</comment>
<dbReference type="InterPro" id="IPR013760">
    <property type="entry name" value="Topo_IIA-like_dom_sf"/>
</dbReference>
<name>A0A6J7IBB7_9ZZZZ</name>
<dbReference type="InterPro" id="IPR002205">
    <property type="entry name" value="Topo_IIA_dom_A"/>
</dbReference>
<dbReference type="PROSITE" id="PS52040">
    <property type="entry name" value="TOPO_IIA"/>
    <property type="match status" value="1"/>
</dbReference>
<dbReference type="InterPro" id="IPR006691">
    <property type="entry name" value="GyrA/parC_rep"/>
</dbReference>